<evidence type="ECO:0000256" key="4">
    <source>
        <dbReference type="ARBA" id="ARBA00023136"/>
    </source>
</evidence>
<keyword evidence="9" id="KW-1185">Reference proteome</keyword>
<dbReference type="InterPro" id="IPR012944">
    <property type="entry name" value="SusD_RagB_dom"/>
</dbReference>
<feature type="domain" description="SusD-like N-terminal" evidence="7">
    <location>
        <begin position="67"/>
        <end position="225"/>
    </location>
</feature>
<keyword evidence="4" id="KW-0472">Membrane</keyword>
<dbReference type="Gene3D" id="1.25.40.390">
    <property type="match status" value="1"/>
</dbReference>
<dbReference type="EMBL" id="BAABFT010000002">
    <property type="protein sequence ID" value="GAA4314094.1"/>
    <property type="molecule type" value="Genomic_DNA"/>
</dbReference>
<organism evidence="8 9">
    <name type="scientific">Mucilaginibacter gynuensis</name>
    <dbReference type="NCBI Taxonomy" id="1302236"/>
    <lineage>
        <taxon>Bacteria</taxon>
        <taxon>Pseudomonadati</taxon>
        <taxon>Bacteroidota</taxon>
        <taxon>Sphingobacteriia</taxon>
        <taxon>Sphingobacteriales</taxon>
        <taxon>Sphingobacteriaceae</taxon>
        <taxon>Mucilaginibacter</taxon>
    </lineage>
</organism>
<dbReference type="RefSeq" id="WP_345209920.1">
    <property type="nucleotide sequence ID" value="NZ_BAABFT010000002.1"/>
</dbReference>
<comment type="subcellular location">
    <subcellularLocation>
        <location evidence="1">Cell outer membrane</location>
    </subcellularLocation>
</comment>
<dbReference type="InterPro" id="IPR033985">
    <property type="entry name" value="SusD-like_N"/>
</dbReference>
<evidence type="ECO:0000313" key="8">
    <source>
        <dbReference type="EMBL" id="GAA4314094.1"/>
    </source>
</evidence>
<reference evidence="9" key="1">
    <citation type="journal article" date="2019" name="Int. J. Syst. Evol. Microbiol.">
        <title>The Global Catalogue of Microorganisms (GCM) 10K type strain sequencing project: providing services to taxonomists for standard genome sequencing and annotation.</title>
        <authorList>
            <consortium name="The Broad Institute Genomics Platform"/>
            <consortium name="The Broad Institute Genome Sequencing Center for Infectious Disease"/>
            <person name="Wu L."/>
            <person name="Ma J."/>
        </authorList>
    </citation>
    <scope>NUCLEOTIDE SEQUENCE [LARGE SCALE GENOMIC DNA]</scope>
    <source>
        <strain evidence="9">JCM 17705</strain>
    </source>
</reference>
<comment type="similarity">
    <text evidence="2">Belongs to the SusD family.</text>
</comment>
<evidence type="ECO:0000313" key="9">
    <source>
        <dbReference type="Proteomes" id="UP001500582"/>
    </source>
</evidence>
<accession>A0ABP8FZK8</accession>
<evidence type="ECO:0000256" key="3">
    <source>
        <dbReference type="ARBA" id="ARBA00022729"/>
    </source>
</evidence>
<evidence type="ECO:0000256" key="5">
    <source>
        <dbReference type="ARBA" id="ARBA00023237"/>
    </source>
</evidence>
<protein>
    <submittedName>
        <fullName evidence="8">RagB/SusD family nutrient uptake outer membrane protein</fullName>
    </submittedName>
</protein>
<gene>
    <name evidence="8" type="ORF">GCM10023149_10130</name>
</gene>
<dbReference type="InterPro" id="IPR011990">
    <property type="entry name" value="TPR-like_helical_dom_sf"/>
</dbReference>
<dbReference type="PROSITE" id="PS51257">
    <property type="entry name" value="PROKAR_LIPOPROTEIN"/>
    <property type="match status" value="1"/>
</dbReference>
<dbReference type="Pfam" id="PF07980">
    <property type="entry name" value="SusD_RagB"/>
    <property type="match status" value="1"/>
</dbReference>
<dbReference type="SUPFAM" id="SSF48452">
    <property type="entry name" value="TPR-like"/>
    <property type="match status" value="1"/>
</dbReference>
<feature type="domain" description="RagB/SusD" evidence="6">
    <location>
        <begin position="276"/>
        <end position="525"/>
    </location>
</feature>
<evidence type="ECO:0000259" key="7">
    <source>
        <dbReference type="Pfam" id="PF14322"/>
    </source>
</evidence>
<evidence type="ECO:0000256" key="2">
    <source>
        <dbReference type="ARBA" id="ARBA00006275"/>
    </source>
</evidence>
<evidence type="ECO:0000256" key="1">
    <source>
        <dbReference type="ARBA" id="ARBA00004442"/>
    </source>
</evidence>
<dbReference type="Proteomes" id="UP001500582">
    <property type="component" value="Unassembled WGS sequence"/>
</dbReference>
<comment type="caution">
    <text evidence="8">The sequence shown here is derived from an EMBL/GenBank/DDBJ whole genome shotgun (WGS) entry which is preliminary data.</text>
</comment>
<dbReference type="Pfam" id="PF14322">
    <property type="entry name" value="SusD-like_3"/>
    <property type="match status" value="1"/>
</dbReference>
<proteinExistence type="inferred from homology"/>
<evidence type="ECO:0000259" key="6">
    <source>
        <dbReference type="Pfam" id="PF07980"/>
    </source>
</evidence>
<sequence>MERNFKYIILITLILSFTAISCKKDFFNRPPEAALTLETFYKDATQIKASTTALYGTPWFNWNNQVSWAIGDMYGGNSRSYSSDVFNFGNFSVNADNNLVVKGWNSLFTVVAQSNAVINNLKTVPAGVSVDVVNNALGEAHLMRALAYFNLVRVWGNVPIIENNLDHITDFQLNTNPVADVYKFIINDLKFAEANCVHMIRNGSSQAQGRVSSGSASAMLAKVYLYMENYADARAEAEKVINSGEFKLYGPNAGEVNGKTYNDLFKTANNNNEESVIALQWAGGAPFGRGNSIQSSFAYSSVLTGTGDGYGVVGPTVDLQRAYEPGDERRYATIMLAGAYYPNLNQASGGYTVPSNVNAQDSRAALKKYVVGTPADNGGIGAQFSTGNVTYIMRYSEVLLIEAEAVLAGAPSTSDPAALVPFNKVRLRAGLTALPTLTQANLMHERRIELAIESDYWFDLYRLDGWAGITGNQHTKAITVIKNQLRGIYSANVSPIYYAQNTEVPDNNDFVFPYPTIETAQNPKLLLPPVPYDFK</sequence>
<keyword evidence="5" id="KW-0998">Cell outer membrane</keyword>
<keyword evidence="3" id="KW-0732">Signal</keyword>
<name>A0ABP8FZK8_9SPHI</name>